<dbReference type="Pfam" id="PF02518">
    <property type="entry name" value="HATPase_c"/>
    <property type="match status" value="1"/>
</dbReference>
<sequence length="476" mass="52868">MRDLSVRAKLTLLYLAVTSAGLLAFGILSYGALRFALLQEKKTHLIGREQRLIQFLVENRIQSPPLPMSEQLRNYAIVTHEGNLFEIRNTDGSLLFPREVSGPDAIVPPSDNCVHAVFFLQSLEHRPAMVMCHLTQLNGRPVRLLIGGSLEEEFDILLIYRNALLLLAPALLSAAAICGYLLSRQSLKTVDRMTKAAINIGVGNLSTRLPVPSARDEIQELAVAWNQLLDRVQSAVSRLSKFSEDVSHDLRTSITVILGTAQLSLHRDHSEEEYREDLSRVVDECRTASTLLDALLSLARSDTFSYEAAFQPINLCDLVVNGCRRVEDLAESRGIMLDWRLPLEPVYIQGDELLLLRLLGILLDNAIKYTREGGEITAAVSRTEDQVLLTVSDTGIGMSEDVRQRVFERYYQGELRERQTQPGNGLGLAIARWIADAHQAELTAESTPATGSVFQISLPSIVSRPLEGQREQYAAG</sequence>
<comment type="catalytic activity">
    <reaction evidence="1">
        <text>ATP + protein L-histidine = ADP + protein N-phospho-L-histidine.</text>
        <dbReference type="EC" id="2.7.13.3"/>
    </reaction>
</comment>
<dbReference type="EC" id="2.7.13.3" evidence="3"/>
<feature type="transmembrane region" description="Helical" evidence="11">
    <location>
        <begin position="12"/>
        <end position="33"/>
    </location>
</feature>
<dbReference type="InterPro" id="IPR050428">
    <property type="entry name" value="TCS_sensor_his_kinase"/>
</dbReference>
<dbReference type="SMART" id="SM00304">
    <property type="entry name" value="HAMP"/>
    <property type="match status" value="1"/>
</dbReference>
<dbReference type="SUPFAM" id="SSF158472">
    <property type="entry name" value="HAMP domain-like"/>
    <property type="match status" value="1"/>
</dbReference>
<dbReference type="InterPro" id="IPR004358">
    <property type="entry name" value="Sig_transdc_His_kin-like_C"/>
</dbReference>
<dbReference type="PROSITE" id="PS50885">
    <property type="entry name" value="HAMP"/>
    <property type="match status" value="1"/>
</dbReference>
<evidence type="ECO:0000259" key="13">
    <source>
        <dbReference type="PROSITE" id="PS50885"/>
    </source>
</evidence>
<dbReference type="InterPro" id="IPR036890">
    <property type="entry name" value="HATPase_C_sf"/>
</dbReference>
<dbReference type="GO" id="GO:0000155">
    <property type="term" value="F:phosphorelay sensor kinase activity"/>
    <property type="evidence" value="ECO:0007669"/>
    <property type="project" value="InterPro"/>
</dbReference>
<keyword evidence="4" id="KW-0597">Phosphoprotein</keyword>
<dbReference type="InterPro" id="IPR003661">
    <property type="entry name" value="HisK_dim/P_dom"/>
</dbReference>
<dbReference type="AlphaFoldDB" id="A0A841JUP4"/>
<keyword evidence="5" id="KW-0808">Transferase</keyword>
<evidence type="ECO:0000256" key="1">
    <source>
        <dbReference type="ARBA" id="ARBA00000085"/>
    </source>
</evidence>
<evidence type="ECO:0000256" key="8">
    <source>
        <dbReference type="ARBA" id="ARBA00022989"/>
    </source>
</evidence>
<keyword evidence="8 11" id="KW-1133">Transmembrane helix</keyword>
<dbReference type="InterPro" id="IPR003594">
    <property type="entry name" value="HATPase_dom"/>
</dbReference>
<evidence type="ECO:0000313" key="15">
    <source>
        <dbReference type="Proteomes" id="UP000538666"/>
    </source>
</evidence>
<protein>
    <recommendedName>
        <fullName evidence="3">histidine kinase</fullName>
        <ecNumber evidence="3">2.7.13.3</ecNumber>
    </recommendedName>
</protein>
<comment type="subcellular location">
    <subcellularLocation>
        <location evidence="2">Membrane</location>
    </subcellularLocation>
</comment>
<keyword evidence="10 11" id="KW-0472">Membrane</keyword>
<evidence type="ECO:0000259" key="12">
    <source>
        <dbReference type="PROSITE" id="PS50109"/>
    </source>
</evidence>
<dbReference type="Pfam" id="PF00512">
    <property type="entry name" value="HisKA"/>
    <property type="match status" value="1"/>
</dbReference>
<dbReference type="FunFam" id="3.30.565.10:FF:000006">
    <property type="entry name" value="Sensor histidine kinase WalK"/>
    <property type="match status" value="1"/>
</dbReference>
<dbReference type="Pfam" id="PF00672">
    <property type="entry name" value="HAMP"/>
    <property type="match status" value="1"/>
</dbReference>
<organism evidence="14 15">
    <name type="scientific">Silvibacterium bohemicum</name>
    <dbReference type="NCBI Taxonomy" id="1577686"/>
    <lineage>
        <taxon>Bacteria</taxon>
        <taxon>Pseudomonadati</taxon>
        <taxon>Acidobacteriota</taxon>
        <taxon>Terriglobia</taxon>
        <taxon>Terriglobales</taxon>
        <taxon>Acidobacteriaceae</taxon>
        <taxon>Silvibacterium</taxon>
    </lineage>
</organism>
<dbReference type="InterPro" id="IPR005467">
    <property type="entry name" value="His_kinase_dom"/>
</dbReference>
<dbReference type="RefSeq" id="WP_050057906.1">
    <property type="nucleotide sequence ID" value="NZ_JACHEK010000001.1"/>
</dbReference>
<evidence type="ECO:0000256" key="11">
    <source>
        <dbReference type="SAM" id="Phobius"/>
    </source>
</evidence>
<evidence type="ECO:0000256" key="5">
    <source>
        <dbReference type="ARBA" id="ARBA00022679"/>
    </source>
</evidence>
<keyword evidence="6 11" id="KW-0812">Transmembrane</keyword>
<dbReference type="Proteomes" id="UP000538666">
    <property type="component" value="Unassembled WGS sequence"/>
</dbReference>
<dbReference type="SMART" id="SM00387">
    <property type="entry name" value="HATPase_c"/>
    <property type="match status" value="1"/>
</dbReference>
<dbReference type="PANTHER" id="PTHR45436">
    <property type="entry name" value="SENSOR HISTIDINE KINASE YKOH"/>
    <property type="match status" value="1"/>
</dbReference>
<proteinExistence type="predicted"/>
<evidence type="ECO:0000256" key="10">
    <source>
        <dbReference type="ARBA" id="ARBA00023136"/>
    </source>
</evidence>
<feature type="domain" description="HAMP" evidence="13">
    <location>
        <begin position="184"/>
        <end position="237"/>
    </location>
</feature>
<dbReference type="SMART" id="SM00388">
    <property type="entry name" value="HisKA"/>
    <property type="match status" value="1"/>
</dbReference>
<evidence type="ECO:0000256" key="7">
    <source>
        <dbReference type="ARBA" id="ARBA00022777"/>
    </source>
</evidence>
<comment type="caution">
    <text evidence="14">The sequence shown here is derived from an EMBL/GenBank/DDBJ whole genome shotgun (WGS) entry which is preliminary data.</text>
</comment>
<dbReference type="Gene3D" id="3.30.565.10">
    <property type="entry name" value="Histidine kinase-like ATPase, C-terminal domain"/>
    <property type="match status" value="1"/>
</dbReference>
<dbReference type="PROSITE" id="PS50109">
    <property type="entry name" value="HIS_KIN"/>
    <property type="match status" value="1"/>
</dbReference>
<dbReference type="CDD" id="cd00082">
    <property type="entry name" value="HisKA"/>
    <property type="match status" value="1"/>
</dbReference>
<evidence type="ECO:0000313" key="14">
    <source>
        <dbReference type="EMBL" id="MBB6142711.1"/>
    </source>
</evidence>
<dbReference type="Gene3D" id="6.10.340.10">
    <property type="match status" value="1"/>
</dbReference>
<evidence type="ECO:0000256" key="3">
    <source>
        <dbReference type="ARBA" id="ARBA00012438"/>
    </source>
</evidence>
<keyword evidence="15" id="KW-1185">Reference proteome</keyword>
<evidence type="ECO:0000256" key="6">
    <source>
        <dbReference type="ARBA" id="ARBA00022692"/>
    </source>
</evidence>
<dbReference type="EMBL" id="JACHEK010000001">
    <property type="protein sequence ID" value="MBB6142711.1"/>
    <property type="molecule type" value="Genomic_DNA"/>
</dbReference>
<accession>A0A841JUP4</accession>
<dbReference type="Gene3D" id="1.10.287.130">
    <property type="match status" value="1"/>
</dbReference>
<name>A0A841JUP4_9BACT</name>
<dbReference type="InterPro" id="IPR036097">
    <property type="entry name" value="HisK_dim/P_sf"/>
</dbReference>
<dbReference type="CDD" id="cd06225">
    <property type="entry name" value="HAMP"/>
    <property type="match status" value="1"/>
</dbReference>
<feature type="domain" description="Histidine kinase" evidence="12">
    <location>
        <begin position="245"/>
        <end position="462"/>
    </location>
</feature>
<evidence type="ECO:0000256" key="4">
    <source>
        <dbReference type="ARBA" id="ARBA00022553"/>
    </source>
</evidence>
<dbReference type="PANTHER" id="PTHR45436:SF8">
    <property type="entry name" value="HISTIDINE KINASE"/>
    <property type="match status" value="1"/>
</dbReference>
<dbReference type="SUPFAM" id="SSF47384">
    <property type="entry name" value="Homodimeric domain of signal transducing histidine kinase"/>
    <property type="match status" value="1"/>
</dbReference>
<dbReference type="OrthoDB" id="9796330at2"/>
<dbReference type="PRINTS" id="PR00344">
    <property type="entry name" value="BCTRLSENSOR"/>
</dbReference>
<dbReference type="InterPro" id="IPR003660">
    <property type="entry name" value="HAMP_dom"/>
</dbReference>
<keyword evidence="7 14" id="KW-0418">Kinase</keyword>
<evidence type="ECO:0000256" key="2">
    <source>
        <dbReference type="ARBA" id="ARBA00004370"/>
    </source>
</evidence>
<keyword evidence="9" id="KW-0902">Two-component regulatory system</keyword>
<evidence type="ECO:0000256" key="9">
    <source>
        <dbReference type="ARBA" id="ARBA00023012"/>
    </source>
</evidence>
<gene>
    <name evidence="14" type="ORF">HNQ77_000649</name>
</gene>
<reference evidence="14 15" key="1">
    <citation type="submission" date="2020-08" db="EMBL/GenBank/DDBJ databases">
        <title>Genomic Encyclopedia of Type Strains, Phase IV (KMG-IV): sequencing the most valuable type-strain genomes for metagenomic binning, comparative biology and taxonomic classification.</title>
        <authorList>
            <person name="Goeker M."/>
        </authorList>
    </citation>
    <scope>NUCLEOTIDE SEQUENCE [LARGE SCALE GENOMIC DNA]</scope>
    <source>
        <strain evidence="14 15">DSM 103733</strain>
    </source>
</reference>
<feature type="transmembrane region" description="Helical" evidence="11">
    <location>
        <begin position="163"/>
        <end position="182"/>
    </location>
</feature>
<dbReference type="SUPFAM" id="SSF55874">
    <property type="entry name" value="ATPase domain of HSP90 chaperone/DNA topoisomerase II/histidine kinase"/>
    <property type="match status" value="1"/>
</dbReference>
<dbReference type="GO" id="GO:0005886">
    <property type="term" value="C:plasma membrane"/>
    <property type="evidence" value="ECO:0007669"/>
    <property type="project" value="TreeGrafter"/>
</dbReference>